<dbReference type="AlphaFoldDB" id="A0A7C4M0U2"/>
<reference evidence="1" key="1">
    <citation type="journal article" date="2020" name="mSystems">
        <title>Genome- and Community-Level Interaction Insights into Carbon Utilization and Element Cycling Functions of Hydrothermarchaeota in Hydrothermal Sediment.</title>
        <authorList>
            <person name="Zhou Z."/>
            <person name="Liu Y."/>
            <person name="Xu W."/>
            <person name="Pan J."/>
            <person name="Luo Z.H."/>
            <person name="Li M."/>
        </authorList>
    </citation>
    <scope>NUCLEOTIDE SEQUENCE [LARGE SCALE GENOMIC DNA]</scope>
    <source>
        <strain evidence="1">SpSt-579</strain>
    </source>
</reference>
<protein>
    <submittedName>
        <fullName evidence="1">Uncharacterized protein</fullName>
    </submittedName>
</protein>
<name>A0A7C4M0U2_UNCC3</name>
<comment type="caution">
    <text evidence="1">The sequence shown here is derived from an EMBL/GenBank/DDBJ whole genome shotgun (WGS) entry which is preliminary data.</text>
</comment>
<dbReference type="EMBL" id="DSYQ01000008">
    <property type="protein sequence ID" value="HGT71028.1"/>
    <property type="molecule type" value="Genomic_DNA"/>
</dbReference>
<gene>
    <name evidence="1" type="ORF">ENT43_02085</name>
</gene>
<organism evidence="1">
    <name type="scientific">candidate division CPR3 bacterium</name>
    <dbReference type="NCBI Taxonomy" id="2268181"/>
    <lineage>
        <taxon>Bacteria</taxon>
        <taxon>Bacteria division CPR3</taxon>
    </lineage>
</organism>
<evidence type="ECO:0000313" key="1">
    <source>
        <dbReference type="EMBL" id="HGT71028.1"/>
    </source>
</evidence>
<accession>A0A7C4M0U2</accession>
<sequence>MSNTGYFVYCNGKKDRKAFDGKLDFDVTLIPYKGSDKWVEGAILELKKCLDSKKIPKPSGDYDYCRYFK</sequence>
<proteinExistence type="predicted"/>